<evidence type="ECO:0000313" key="8">
    <source>
        <dbReference type="EMBL" id="GAV60892.1"/>
    </source>
</evidence>
<dbReference type="PANTHER" id="PTHR43358:SF4">
    <property type="entry name" value="ALPHA_BETA HYDROLASE FOLD-1 DOMAIN-CONTAINING PROTEIN"/>
    <property type="match status" value="1"/>
</dbReference>
<dbReference type="GO" id="GO:0003746">
    <property type="term" value="F:translation elongation factor activity"/>
    <property type="evidence" value="ECO:0007669"/>
    <property type="project" value="UniProtKB-KW"/>
</dbReference>
<dbReference type="InterPro" id="IPR052920">
    <property type="entry name" value="DNA-binding_regulatory"/>
</dbReference>
<dbReference type="Proteomes" id="UP000187406">
    <property type="component" value="Unassembled WGS sequence"/>
</dbReference>
<evidence type="ECO:0000256" key="4">
    <source>
        <dbReference type="ARBA" id="ARBA00023134"/>
    </source>
</evidence>
<dbReference type="Pfam" id="PF03143">
    <property type="entry name" value="GTP_EFTU_D3"/>
    <property type="match status" value="1"/>
</dbReference>
<keyword evidence="1" id="KW-0547">Nucleotide-binding</keyword>
<dbReference type="OrthoDB" id="10249433at2759"/>
<dbReference type="GO" id="GO:0005525">
    <property type="term" value="F:GTP binding"/>
    <property type="evidence" value="ECO:0007669"/>
    <property type="project" value="UniProtKB-KW"/>
</dbReference>
<sequence length="754" mass="83277">MEQLVNFIIRPPRAEYNPKHDLLDEEFMLRGKWYKRMDLEVKNSRGDVLQCSHYVPIVSPEGKALPCVIYCHGNSGCRADGSEAAIILLPSNITVFTLDFSGSGLSGGDHVSLGWHEKDDLKAVVDYLRADCNVSLIGLWGRSMGSVTSLLYGAEDPSIAGMVLDSPFSDLVDLMMELVDTYKVRLPKFTVKFAIQIMRKAIQKKAKFDIMDLNTIKVAKTCFVPALFGHAIDDDFIRPRHSDCIFDAYMGDKNIIKFEGDHNSPRPQFYFDSINIFFHNVLQPPEDEVGETFFDTMHDYFGKDSFTVHEASYLPGSSTAIKVTESTKGSTEDAIKQVRSKRPMSRIEVPSGMANRDNEAEDEENDDDNCPSTSNMISFELSNGRPYGPHVPTMMVDDQYVEYHLEDLAGFPSNVEEEEQMFLEAVIESLKDLELRHHRAEEEQPPCVSSNSMESSKKDDLDASSTAVRCGPSETKLTSTVAEHCEPPKTQSTTTSVNNDHGSESQHPSPDATVSAAPTFDTPQSVLDSGSIGTSTHSDTSAGTQSLADTDMSADTKATVTVVRNPGNNVMDGLMRRWDFNFFRNTAIRNRNTMTSMHLLSFISSLPLSCPRGLTASGFSFFDALCGHASNSPLRRSMVSFSRTKTKLIDIYMEQVLAEEGKAKAIAFDEIDKAPEEKKRGITIATVNILFAFSTVYVTGKVELPDNVKMVMPGDSVTATFELISPVPLEEGQRFALREGGRTVGAGVVSKVIG</sequence>
<dbReference type="Pfam" id="PF12146">
    <property type="entry name" value="Hydrolase_4"/>
    <property type="match status" value="1"/>
</dbReference>
<dbReference type="InterPro" id="IPR004160">
    <property type="entry name" value="Transl_elong_EFTu/EF1A_C"/>
</dbReference>
<evidence type="ECO:0000256" key="1">
    <source>
        <dbReference type="ARBA" id="ARBA00022741"/>
    </source>
</evidence>
<keyword evidence="4" id="KW-0342">GTP-binding</keyword>
<dbReference type="FunCoup" id="A0A1Q3AZA6">
    <property type="interactions" value="788"/>
</dbReference>
<organism evidence="8 9">
    <name type="scientific">Cephalotus follicularis</name>
    <name type="common">Albany pitcher plant</name>
    <dbReference type="NCBI Taxonomy" id="3775"/>
    <lineage>
        <taxon>Eukaryota</taxon>
        <taxon>Viridiplantae</taxon>
        <taxon>Streptophyta</taxon>
        <taxon>Embryophyta</taxon>
        <taxon>Tracheophyta</taxon>
        <taxon>Spermatophyta</taxon>
        <taxon>Magnoliopsida</taxon>
        <taxon>eudicotyledons</taxon>
        <taxon>Gunneridae</taxon>
        <taxon>Pentapetalae</taxon>
        <taxon>rosids</taxon>
        <taxon>fabids</taxon>
        <taxon>Oxalidales</taxon>
        <taxon>Cephalotaceae</taxon>
        <taxon>Cephalotus</taxon>
    </lineage>
</organism>
<dbReference type="FunFam" id="2.40.30.10:FF:000002">
    <property type="entry name" value="Elongation factor Tu"/>
    <property type="match status" value="1"/>
</dbReference>
<dbReference type="SUPFAM" id="SSF50465">
    <property type="entry name" value="EF-Tu/eEF-1alpha/eIF2-gamma C-terminal domain"/>
    <property type="match status" value="1"/>
</dbReference>
<evidence type="ECO:0000256" key="5">
    <source>
        <dbReference type="SAM" id="MobiDB-lite"/>
    </source>
</evidence>
<keyword evidence="9" id="KW-1185">Reference proteome</keyword>
<dbReference type="InterPro" id="IPR009001">
    <property type="entry name" value="Transl_elong_EF1A/Init_IF2_C"/>
</dbReference>
<dbReference type="GO" id="GO:0016787">
    <property type="term" value="F:hydrolase activity"/>
    <property type="evidence" value="ECO:0007669"/>
    <property type="project" value="UniProtKB-KW"/>
</dbReference>
<feature type="region of interest" description="Disordered" evidence="5">
    <location>
        <begin position="439"/>
        <end position="554"/>
    </location>
</feature>
<dbReference type="InterPro" id="IPR022742">
    <property type="entry name" value="Hydrolase_4"/>
</dbReference>
<accession>A0A1Q3AZA6</accession>
<dbReference type="AlphaFoldDB" id="A0A1Q3AZA6"/>
<feature type="region of interest" description="Disordered" evidence="5">
    <location>
        <begin position="340"/>
        <end position="377"/>
    </location>
</feature>
<evidence type="ECO:0000256" key="3">
    <source>
        <dbReference type="ARBA" id="ARBA00022917"/>
    </source>
</evidence>
<name>A0A1Q3AZA6_CEPFO</name>
<feature type="compositionally biased region" description="Acidic residues" evidence="5">
    <location>
        <begin position="359"/>
        <end position="369"/>
    </location>
</feature>
<dbReference type="EMBL" id="BDDD01000177">
    <property type="protein sequence ID" value="GAV60892.1"/>
    <property type="molecule type" value="Genomic_DNA"/>
</dbReference>
<feature type="domain" description="Translation elongation factor EFTu/EF1A C-terminal" evidence="6">
    <location>
        <begin position="690"/>
        <end position="752"/>
    </location>
</feature>
<dbReference type="InParanoid" id="A0A1Q3AZA6"/>
<evidence type="ECO:0000259" key="6">
    <source>
        <dbReference type="Pfam" id="PF03143"/>
    </source>
</evidence>
<feature type="non-terminal residue" evidence="8">
    <location>
        <position position="754"/>
    </location>
</feature>
<dbReference type="Gene3D" id="3.40.50.1820">
    <property type="entry name" value="alpha/beta hydrolase"/>
    <property type="match status" value="1"/>
</dbReference>
<evidence type="ECO:0000256" key="2">
    <source>
        <dbReference type="ARBA" id="ARBA00022768"/>
    </source>
</evidence>
<feature type="compositionally biased region" description="Polar residues" evidence="5">
    <location>
        <begin position="489"/>
        <end position="508"/>
    </location>
</feature>
<evidence type="ECO:0000259" key="7">
    <source>
        <dbReference type="Pfam" id="PF12146"/>
    </source>
</evidence>
<evidence type="ECO:0000313" key="9">
    <source>
        <dbReference type="Proteomes" id="UP000187406"/>
    </source>
</evidence>
<gene>
    <name evidence="8" type="ORF">CFOL_v3_04420</name>
</gene>
<feature type="compositionally biased region" description="Polar residues" evidence="5">
    <location>
        <begin position="521"/>
        <end position="548"/>
    </location>
</feature>
<feature type="domain" description="Serine aminopeptidase S33" evidence="7">
    <location>
        <begin position="67"/>
        <end position="175"/>
    </location>
</feature>
<keyword evidence="2" id="KW-0251">Elongation factor</keyword>
<keyword evidence="8" id="KW-0378">Hydrolase</keyword>
<reference evidence="9" key="1">
    <citation type="submission" date="2016-04" db="EMBL/GenBank/DDBJ databases">
        <title>Cephalotus genome sequencing.</title>
        <authorList>
            <person name="Fukushima K."/>
            <person name="Hasebe M."/>
            <person name="Fang X."/>
        </authorList>
    </citation>
    <scope>NUCLEOTIDE SEQUENCE [LARGE SCALE GENOMIC DNA]</scope>
    <source>
        <strain evidence="9">cv. St1</strain>
    </source>
</reference>
<dbReference type="InterPro" id="IPR029058">
    <property type="entry name" value="AB_hydrolase_fold"/>
</dbReference>
<proteinExistence type="predicted"/>
<keyword evidence="3" id="KW-0648">Protein biosynthesis</keyword>
<protein>
    <submittedName>
        <fullName evidence="8">GTP_EFTU_D3 domain-containing protein/Abhydrolase_5 domain-containing protein</fullName>
    </submittedName>
</protein>
<dbReference type="STRING" id="3775.A0A1Q3AZA6"/>
<dbReference type="SUPFAM" id="SSF53474">
    <property type="entry name" value="alpha/beta-Hydrolases"/>
    <property type="match status" value="1"/>
</dbReference>
<dbReference type="PANTHER" id="PTHR43358">
    <property type="entry name" value="ALPHA/BETA-HYDROLASE"/>
    <property type="match status" value="1"/>
</dbReference>
<dbReference type="Gene3D" id="2.40.30.10">
    <property type="entry name" value="Translation factors"/>
    <property type="match status" value="1"/>
</dbReference>
<comment type="caution">
    <text evidence="8">The sequence shown here is derived from an EMBL/GenBank/DDBJ whole genome shotgun (WGS) entry which is preliminary data.</text>
</comment>